<feature type="compositionally biased region" description="Basic residues" evidence="1">
    <location>
        <begin position="274"/>
        <end position="283"/>
    </location>
</feature>
<name>A0A4Y9ZK55_9AGAM</name>
<feature type="compositionally biased region" description="Pro residues" evidence="1">
    <location>
        <begin position="89"/>
        <end position="105"/>
    </location>
</feature>
<evidence type="ECO:0000313" key="2">
    <source>
        <dbReference type="EMBL" id="TFY75122.1"/>
    </source>
</evidence>
<feature type="region of interest" description="Disordered" evidence="1">
    <location>
        <begin position="377"/>
        <end position="508"/>
    </location>
</feature>
<evidence type="ECO:0000256" key="1">
    <source>
        <dbReference type="SAM" id="MobiDB-lite"/>
    </source>
</evidence>
<feature type="region of interest" description="Disordered" evidence="1">
    <location>
        <begin position="213"/>
        <end position="234"/>
    </location>
</feature>
<feature type="region of interest" description="Disordered" evidence="1">
    <location>
        <begin position="31"/>
        <end position="120"/>
    </location>
</feature>
<dbReference type="STRING" id="135208.A0A4Y9ZK55"/>
<feature type="region of interest" description="Disordered" evidence="1">
    <location>
        <begin position="274"/>
        <end position="316"/>
    </location>
</feature>
<keyword evidence="3" id="KW-1185">Reference proteome</keyword>
<feature type="non-terminal residue" evidence="2">
    <location>
        <position position="508"/>
    </location>
</feature>
<reference evidence="2 3" key="1">
    <citation type="submission" date="2019-02" db="EMBL/GenBank/DDBJ databases">
        <title>Genome sequencing of the rare red list fungi Hericium alpestre (H. flagellum).</title>
        <authorList>
            <person name="Buettner E."/>
            <person name="Kellner H."/>
        </authorList>
    </citation>
    <scope>NUCLEOTIDE SEQUENCE [LARGE SCALE GENOMIC DNA]</scope>
    <source>
        <strain evidence="2 3">DSM 108284</strain>
    </source>
</reference>
<dbReference type="EMBL" id="SFCI01001709">
    <property type="protein sequence ID" value="TFY75122.1"/>
    <property type="molecule type" value="Genomic_DNA"/>
</dbReference>
<evidence type="ECO:0000313" key="3">
    <source>
        <dbReference type="Proteomes" id="UP000298061"/>
    </source>
</evidence>
<proteinExistence type="predicted"/>
<protein>
    <submittedName>
        <fullName evidence="2">Uncharacterized protein</fullName>
    </submittedName>
</protein>
<dbReference type="OrthoDB" id="3070249at2759"/>
<feature type="compositionally biased region" description="Low complexity" evidence="1">
    <location>
        <begin position="435"/>
        <end position="459"/>
    </location>
</feature>
<feature type="compositionally biased region" description="Low complexity" evidence="1">
    <location>
        <begin position="482"/>
        <end position="508"/>
    </location>
</feature>
<dbReference type="Proteomes" id="UP000298061">
    <property type="component" value="Unassembled WGS sequence"/>
</dbReference>
<gene>
    <name evidence="2" type="ORF">EWM64_g8889</name>
</gene>
<dbReference type="AlphaFoldDB" id="A0A4Y9ZK55"/>
<accession>A0A4Y9ZK55</accession>
<comment type="caution">
    <text evidence="2">The sequence shown here is derived from an EMBL/GenBank/DDBJ whole genome shotgun (WGS) entry which is preliminary data.</text>
</comment>
<feature type="compositionally biased region" description="Pro residues" evidence="1">
    <location>
        <begin position="293"/>
        <end position="302"/>
    </location>
</feature>
<sequence length="508" mass="54676">MCEACRGRHRVYASTKRAKRKLEKLAVIHSTIGGGEEGPAQTVGWMPPDEPPPPQHDTISEEPLPEPEIDPRLFNPTSSELAGALTLPPIDPQHSPTPEPAPSPAPSTSAHPVGSPSSGLPPRYCSVKGCKAIMSGDYLFKMCQSCRDRYRVYGNTKRNKWKREREVASAALERIRDHQDQRREEVGLPPMSTLSPADSERRAWEDSIITSTTAETSHVAPPEPTAFTSASGSASPAVSSTSALPLRMCTVSHCHAILPSTYEFRRCEQHRLQNRHHSKLKRVRDKEHKAVAPPVPELPDPPAESHEPSDPQIPAGLTSTFHSARTSHTCTLKHCANLLPPHTPWKMCDMHREKDREQRRRKAERDRAVKAAMALAPAAGVECPSGEPSAVPVPEDEGGSAEPQPSDMPTDMQIEEEASAFMEPLLPPDDYADPTSAPAHTDASPAAASSASSSSSDHAAVQEIVSTITASTEPPPAKKLKTATTATATATTTTTPTPRGAADAPALS</sequence>
<organism evidence="2 3">
    <name type="scientific">Hericium alpestre</name>
    <dbReference type="NCBI Taxonomy" id="135208"/>
    <lineage>
        <taxon>Eukaryota</taxon>
        <taxon>Fungi</taxon>
        <taxon>Dikarya</taxon>
        <taxon>Basidiomycota</taxon>
        <taxon>Agaricomycotina</taxon>
        <taxon>Agaricomycetes</taxon>
        <taxon>Russulales</taxon>
        <taxon>Hericiaceae</taxon>
        <taxon>Hericium</taxon>
    </lineage>
</organism>
<feature type="region of interest" description="Disordered" evidence="1">
    <location>
        <begin position="178"/>
        <end position="200"/>
    </location>
</feature>